<dbReference type="PIRSF" id="PIRSF006648">
    <property type="entry name" value="DrrB"/>
    <property type="match status" value="1"/>
</dbReference>
<dbReference type="PANTHER" id="PTHR43229:SF2">
    <property type="entry name" value="NODULATION PROTEIN J"/>
    <property type="match status" value="1"/>
</dbReference>
<dbReference type="EMBL" id="BMHA01000003">
    <property type="protein sequence ID" value="GGI04807.1"/>
    <property type="molecule type" value="Genomic_DNA"/>
</dbReference>
<feature type="transmembrane region" description="Helical" evidence="5">
    <location>
        <begin position="244"/>
        <end position="263"/>
    </location>
</feature>
<dbReference type="OrthoDB" id="9786643at2"/>
<comment type="subcellular location">
    <subcellularLocation>
        <location evidence="1">Membrane</location>
        <topology evidence="1">Multi-pass membrane protein</topology>
    </subcellularLocation>
</comment>
<feature type="transmembrane region" description="Helical" evidence="5">
    <location>
        <begin position="68"/>
        <end position="87"/>
    </location>
</feature>
<proteinExistence type="predicted"/>
<feature type="transmembrane region" description="Helical" evidence="5">
    <location>
        <begin position="108"/>
        <end position="135"/>
    </location>
</feature>
<feature type="domain" description="ABC-2 type transporter transmembrane" evidence="6">
    <location>
        <begin position="60"/>
        <end position="254"/>
    </location>
</feature>
<protein>
    <submittedName>
        <fullName evidence="7">Transport permease protein</fullName>
    </submittedName>
</protein>
<evidence type="ECO:0000259" key="6">
    <source>
        <dbReference type="Pfam" id="PF12698"/>
    </source>
</evidence>
<dbReference type="InterPro" id="IPR013525">
    <property type="entry name" value="ABC2_TM"/>
</dbReference>
<dbReference type="InterPro" id="IPR000412">
    <property type="entry name" value="ABC_2_transport"/>
</dbReference>
<evidence type="ECO:0000256" key="2">
    <source>
        <dbReference type="ARBA" id="ARBA00022692"/>
    </source>
</evidence>
<gene>
    <name evidence="7" type="ORF">GCM10011354_10940</name>
</gene>
<organism evidence="7 8">
    <name type="scientific">Egicoccus halophilus</name>
    <dbReference type="NCBI Taxonomy" id="1670830"/>
    <lineage>
        <taxon>Bacteria</taxon>
        <taxon>Bacillati</taxon>
        <taxon>Actinomycetota</taxon>
        <taxon>Nitriliruptoria</taxon>
        <taxon>Egicoccales</taxon>
        <taxon>Egicoccaceae</taxon>
        <taxon>Egicoccus</taxon>
    </lineage>
</organism>
<dbReference type="InterPro" id="IPR051784">
    <property type="entry name" value="Nod_factor_ABC_transporter"/>
</dbReference>
<dbReference type="GO" id="GO:0140359">
    <property type="term" value="F:ABC-type transporter activity"/>
    <property type="evidence" value="ECO:0007669"/>
    <property type="project" value="InterPro"/>
</dbReference>
<evidence type="ECO:0000256" key="1">
    <source>
        <dbReference type="ARBA" id="ARBA00004141"/>
    </source>
</evidence>
<feature type="transmembrane region" description="Helical" evidence="5">
    <location>
        <begin position="147"/>
        <end position="170"/>
    </location>
</feature>
<dbReference type="RefSeq" id="WP_130649790.1">
    <property type="nucleotide sequence ID" value="NZ_BMHA01000003.1"/>
</dbReference>
<evidence type="ECO:0000313" key="7">
    <source>
        <dbReference type="EMBL" id="GGI04807.1"/>
    </source>
</evidence>
<keyword evidence="8" id="KW-1185">Reference proteome</keyword>
<keyword evidence="3 5" id="KW-1133">Transmembrane helix</keyword>
<reference evidence="7" key="1">
    <citation type="journal article" date="2014" name="Int. J. Syst. Evol. Microbiol.">
        <title>Complete genome sequence of Corynebacterium casei LMG S-19264T (=DSM 44701T), isolated from a smear-ripened cheese.</title>
        <authorList>
            <consortium name="US DOE Joint Genome Institute (JGI-PGF)"/>
            <person name="Walter F."/>
            <person name="Albersmeier A."/>
            <person name="Kalinowski J."/>
            <person name="Ruckert C."/>
        </authorList>
    </citation>
    <scope>NUCLEOTIDE SEQUENCE</scope>
    <source>
        <strain evidence="7">CGMCC 1.14988</strain>
    </source>
</reference>
<keyword evidence="4 5" id="KW-0472">Membrane</keyword>
<dbReference type="GO" id="GO:0043190">
    <property type="term" value="C:ATP-binding cassette (ABC) transporter complex"/>
    <property type="evidence" value="ECO:0007669"/>
    <property type="project" value="InterPro"/>
</dbReference>
<evidence type="ECO:0000256" key="5">
    <source>
        <dbReference type="SAM" id="Phobius"/>
    </source>
</evidence>
<reference evidence="7" key="2">
    <citation type="submission" date="2020-09" db="EMBL/GenBank/DDBJ databases">
        <authorList>
            <person name="Sun Q."/>
            <person name="Zhou Y."/>
        </authorList>
    </citation>
    <scope>NUCLEOTIDE SEQUENCE</scope>
    <source>
        <strain evidence="7">CGMCC 1.14988</strain>
    </source>
</reference>
<dbReference type="Proteomes" id="UP000650511">
    <property type="component" value="Unassembled WGS sequence"/>
</dbReference>
<feature type="transmembrane region" description="Helical" evidence="5">
    <location>
        <begin position="177"/>
        <end position="195"/>
    </location>
</feature>
<keyword evidence="2 5" id="KW-0812">Transmembrane</keyword>
<accession>A0A8J3ADL6</accession>
<evidence type="ECO:0000313" key="8">
    <source>
        <dbReference type="Proteomes" id="UP000650511"/>
    </source>
</evidence>
<dbReference type="AlphaFoldDB" id="A0A8J3ADL6"/>
<sequence>MNPVIHAVRSGVRRGLLEFRYLLTDRSELSSTVFYGLIPLGFLLWFSVSGEALDIGSETFPVARFVAPGIYAMVISFSVLGPMYVLATEREDGTLLRSRTVPHGLVSYVVGKIVAVLCETLFGLALVLGPALLFIDGLADVAVSGWLRFLLVLALGSIAILPLGVLVGALLRTPKGIFSFGLVGIGVLTWFSGLIQPLQTFPTWVQQVAQVLPFHWLGHGMRHALLPDTLRTVELGGVWRPTTALLVLGAWAIVGLVCAPWVLRRTARRESGSRVEARRQAALQRTA</sequence>
<evidence type="ECO:0000256" key="3">
    <source>
        <dbReference type="ARBA" id="ARBA00022989"/>
    </source>
</evidence>
<evidence type="ECO:0000256" key="4">
    <source>
        <dbReference type="ARBA" id="ARBA00023136"/>
    </source>
</evidence>
<dbReference type="Pfam" id="PF12698">
    <property type="entry name" value="ABC2_membrane_3"/>
    <property type="match status" value="1"/>
</dbReference>
<name>A0A8J3ADL6_9ACTN</name>
<dbReference type="PANTHER" id="PTHR43229">
    <property type="entry name" value="NODULATION PROTEIN J"/>
    <property type="match status" value="1"/>
</dbReference>
<feature type="transmembrane region" description="Helical" evidence="5">
    <location>
        <begin position="29"/>
        <end position="48"/>
    </location>
</feature>
<comment type="caution">
    <text evidence="7">The sequence shown here is derived from an EMBL/GenBank/DDBJ whole genome shotgun (WGS) entry which is preliminary data.</text>
</comment>